<sequence>MEITNIYTILEQFSLSKPEIDVYLATLKLGNATTTDIAKESGMQRTATYFHIKNLLQRQLLFQSRKGKVQHFFAKPPAELATYFSKLTFDFKSFVPELESLQKIHEEQPTFEVIDSKKGYFSVYEQITLLPAGSTFRVLEGKKGLIDELELLTPEQWNVFFSRVVQKNIITHGIFTKESLHVPQKKFLNSSLVHETFKKRIWDLRTLPESIIPIQELALIYGDRVSFLLPETSMVITLRHKGIVQFMTATFDALFHFAQKLSGWE</sequence>
<dbReference type="SUPFAM" id="SSF46785">
    <property type="entry name" value="Winged helix' DNA-binding domain"/>
    <property type="match status" value="1"/>
</dbReference>
<dbReference type="Pfam" id="PF01978">
    <property type="entry name" value="TrmB"/>
    <property type="match status" value="1"/>
</dbReference>
<dbReference type="InterPro" id="IPR002831">
    <property type="entry name" value="Tscrpt_reg_TrmB_N"/>
</dbReference>
<dbReference type="EMBL" id="PCWN01000001">
    <property type="protein sequence ID" value="PIR04545.1"/>
    <property type="molecule type" value="Genomic_DNA"/>
</dbReference>
<accession>A0A2H0N8S9</accession>
<dbReference type="PANTHER" id="PTHR34293">
    <property type="entry name" value="HTH-TYPE TRANSCRIPTIONAL REGULATOR TRMBL2"/>
    <property type="match status" value="1"/>
</dbReference>
<dbReference type="AlphaFoldDB" id="A0A2H0N8S9"/>
<evidence type="ECO:0000259" key="1">
    <source>
        <dbReference type="Pfam" id="PF01978"/>
    </source>
</evidence>
<dbReference type="Proteomes" id="UP000229600">
    <property type="component" value="Unassembled WGS sequence"/>
</dbReference>
<dbReference type="InterPro" id="IPR036390">
    <property type="entry name" value="WH_DNA-bd_sf"/>
</dbReference>
<evidence type="ECO:0000313" key="3">
    <source>
        <dbReference type="Proteomes" id="UP000229600"/>
    </source>
</evidence>
<name>A0A2H0N8S9_9BACT</name>
<proteinExistence type="predicted"/>
<feature type="domain" description="Transcription regulator TrmB N-terminal" evidence="1">
    <location>
        <begin position="10"/>
        <end position="77"/>
    </location>
</feature>
<gene>
    <name evidence="2" type="ORF">COV59_00260</name>
</gene>
<evidence type="ECO:0000313" key="2">
    <source>
        <dbReference type="EMBL" id="PIR04545.1"/>
    </source>
</evidence>
<organism evidence="2 3">
    <name type="scientific">Candidatus Magasanikbacteria bacterium CG11_big_fil_rev_8_21_14_0_20_39_34</name>
    <dbReference type="NCBI Taxonomy" id="1974653"/>
    <lineage>
        <taxon>Bacteria</taxon>
        <taxon>Candidatus Magasanikiibacteriota</taxon>
    </lineage>
</organism>
<dbReference type="PANTHER" id="PTHR34293:SF1">
    <property type="entry name" value="HTH-TYPE TRANSCRIPTIONAL REGULATOR TRMBL2"/>
    <property type="match status" value="1"/>
</dbReference>
<reference evidence="2 3" key="1">
    <citation type="submission" date="2017-09" db="EMBL/GenBank/DDBJ databases">
        <title>Depth-based differentiation of microbial function through sediment-hosted aquifers and enrichment of novel symbionts in the deep terrestrial subsurface.</title>
        <authorList>
            <person name="Probst A.J."/>
            <person name="Ladd B."/>
            <person name="Jarett J.K."/>
            <person name="Geller-Mcgrath D.E."/>
            <person name="Sieber C.M."/>
            <person name="Emerson J.B."/>
            <person name="Anantharaman K."/>
            <person name="Thomas B.C."/>
            <person name="Malmstrom R."/>
            <person name="Stieglmeier M."/>
            <person name="Klingl A."/>
            <person name="Woyke T."/>
            <person name="Ryan C.M."/>
            <person name="Banfield J.F."/>
        </authorList>
    </citation>
    <scope>NUCLEOTIDE SEQUENCE [LARGE SCALE GENOMIC DNA]</scope>
    <source>
        <strain evidence="2">CG11_big_fil_rev_8_21_14_0_20_39_34</strain>
    </source>
</reference>
<protein>
    <recommendedName>
        <fullName evidence="1">Transcription regulator TrmB N-terminal domain-containing protein</fullName>
    </recommendedName>
</protein>
<comment type="caution">
    <text evidence="2">The sequence shown here is derived from an EMBL/GenBank/DDBJ whole genome shotgun (WGS) entry which is preliminary data.</text>
</comment>
<dbReference type="InterPro" id="IPR051797">
    <property type="entry name" value="TrmB-like"/>
</dbReference>
<dbReference type="InterPro" id="IPR036388">
    <property type="entry name" value="WH-like_DNA-bd_sf"/>
</dbReference>
<dbReference type="Gene3D" id="1.10.10.10">
    <property type="entry name" value="Winged helix-like DNA-binding domain superfamily/Winged helix DNA-binding domain"/>
    <property type="match status" value="1"/>
</dbReference>